<name>A0ABD1Y4U0_9MARC</name>
<feature type="region of interest" description="Disordered" evidence="1">
    <location>
        <begin position="1"/>
        <end position="91"/>
    </location>
</feature>
<dbReference type="Proteomes" id="UP001605036">
    <property type="component" value="Unassembled WGS sequence"/>
</dbReference>
<dbReference type="EMBL" id="JBHFFA010000006">
    <property type="protein sequence ID" value="KAL2620737.1"/>
    <property type="molecule type" value="Genomic_DNA"/>
</dbReference>
<dbReference type="AlphaFoldDB" id="A0ABD1Y4U0"/>
<proteinExistence type="predicted"/>
<evidence type="ECO:0000256" key="1">
    <source>
        <dbReference type="SAM" id="MobiDB-lite"/>
    </source>
</evidence>
<organism evidence="2 3">
    <name type="scientific">Riccia fluitans</name>
    <dbReference type="NCBI Taxonomy" id="41844"/>
    <lineage>
        <taxon>Eukaryota</taxon>
        <taxon>Viridiplantae</taxon>
        <taxon>Streptophyta</taxon>
        <taxon>Embryophyta</taxon>
        <taxon>Marchantiophyta</taxon>
        <taxon>Marchantiopsida</taxon>
        <taxon>Marchantiidae</taxon>
        <taxon>Marchantiales</taxon>
        <taxon>Ricciaceae</taxon>
        <taxon>Riccia</taxon>
    </lineage>
</organism>
<keyword evidence="3" id="KW-1185">Reference proteome</keyword>
<protein>
    <submittedName>
        <fullName evidence="2">Uncharacterized protein</fullName>
    </submittedName>
</protein>
<reference evidence="2 3" key="1">
    <citation type="submission" date="2024-09" db="EMBL/GenBank/DDBJ databases">
        <title>Chromosome-scale assembly of Riccia fluitans.</title>
        <authorList>
            <person name="Paukszto L."/>
            <person name="Sawicki J."/>
            <person name="Karawczyk K."/>
            <person name="Piernik-Szablinska J."/>
            <person name="Szczecinska M."/>
            <person name="Mazdziarz M."/>
        </authorList>
    </citation>
    <scope>NUCLEOTIDE SEQUENCE [LARGE SCALE GENOMIC DNA]</scope>
    <source>
        <strain evidence="2">Rf_01</strain>
        <tissue evidence="2">Aerial parts of the thallus</tissue>
    </source>
</reference>
<gene>
    <name evidence="2" type="ORF">R1flu_000942</name>
</gene>
<evidence type="ECO:0000313" key="2">
    <source>
        <dbReference type="EMBL" id="KAL2620737.1"/>
    </source>
</evidence>
<accession>A0ABD1Y4U0</accession>
<comment type="caution">
    <text evidence="2">The sequence shown here is derived from an EMBL/GenBank/DDBJ whole genome shotgun (WGS) entry which is preliminary data.</text>
</comment>
<evidence type="ECO:0000313" key="3">
    <source>
        <dbReference type="Proteomes" id="UP001605036"/>
    </source>
</evidence>
<sequence>MVLSVEGPVREQARTTRTPHALAPSAKRCESPLQCRACKPSPRSSSALESGMGARRGKAPANKDGKMPGAQPPKKWFSPPATKANHQSTNS</sequence>